<accession>A0AAV7US84</accession>
<dbReference type="AlphaFoldDB" id="A0AAV7US84"/>
<keyword evidence="2" id="KW-1185">Reference proteome</keyword>
<dbReference type="Proteomes" id="UP001066276">
    <property type="component" value="Chromosome 2_2"/>
</dbReference>
<reference evidence="1" key="1">
    <citation type="journal article" date="2022" name="bioRxiv">
        <title>Sequencing and chromosome-scale assembly of the giantPleurodeles waltlgenome.</title>
        <authorList>
            <person name="Brown T."/>
            <person name="Elewa A."/>
            <person name="Iarovenko S."/>
            <person name="Subramanian E."/>
            <person name="Araus A.J."/>
            <person name="Petzold A."/>
            <person name="Susuki M."/>
            <person name="Suzuki K.-i.T."/>
            <person name="Hayashi T."/>
            <person name="Toyoda A."/>
            <person name="Oliveira C."/>
            <person name="Osipova E."/>
            <person name="Leigh N.D."/>
            <person name="Simon A."/>
            <person name="Yun M.H."/>
        </authorList>
    </citation>
    <scope>NUCLEOTIDE SEQUENCE</scope>
    <source>
        <strain evidence="1">20211129_DDA</strain>
        <tissue evidence="1">Liver</tissue>
    </source>
</reference>
<sequence length="134" mass="14921">MILLGFAPPRERLVRVCVGDPWRLCPVPVIPIRRLEGRRGGVWLHPSLCACGWRQRAMVGCASATKQPISANIDCIAWRRVPLPGTRRNQTQLHYWRAVHPARGVLMGAEQLILAALPARCSPGTKRPNGCWSN</sequence>
<evidence type="ECO:0000313" key="2">
    <source>
        <dbReference type="Proteomes" id="UP001066276"/>
    </source>
</evidence>
<evidence type="ECO:0000313" key="1">
    <source>
        <dbReference type="EMBL" id="KAJ1191246.1"/>
    </source>
</evidence>
<comment type="caution">
    <text evidence="1">The sequence shown here is derived from an EMBL/GenBank/DDBJ whole genome shotgun (WGS) entry which is preliminary data.</text>
</comment>
<name>A0AAV7US84_PLEWA</name>
<organism evidence="1 2">
    <name type="scientific">Pleurodeles waltl</name>
    <name type="common">Iberian ribbed newt</name>
    <dbReference type="NCBI Taxonomy" id="8319"/>
    <lineage>
        <taxon>Eukaryota</taxon>
        <taxon>Metazoa</taxon>
        <taxon>Chordata</taxon>
        <taxon>Craniata</taxon>
        <taxon>Vertebrata</taxon>
        <taxon>Euteleostomi</taxon>
        <taxon>Amphibia</taxon>
        <taxon>Batrachia</taxon>
        <taxon>Caudata</taxon>
        <taxon>Salamandroidea</taxon>
        <taxon>Salamandridae</taxon>
        <taxon>Pleurodelinae</taxon>
        <taxon>Pleurodeles</taxon>
    </lineage>
</organism>
<dbReference type="EMBL" id="JANPWB010000004">
    <property type="protein sequence ID" value="KAJ1191246.1"/>
    <property type="molecule type" value="Genomic_DNA"/>
</dbReference>
<gene>
    <name evidence="1" type="ORF">NDU88_000562</name>
</gene>
<protein>
    <submittedName>
        <fullName evidence="1">Uncharacterized protein</fullName>
    </submittedName>
</protein>
<proteinExistence type="predicted"/>